<keyword evidence="2" id="KW-1185">Reference proteome</keyword>
<evidence type="ECO:0000313" key="2">
    <source>
        <dbReference type="Proteomes" id="UP001163603"/>
    </source>
</evidence>
<name>A0ACC0XCY3_9ROSI</name>
<organism evidence="1 2">
    <name type="scientific">Pistacia integerrima</name>
    <dbReference type="NCBI Taxonomy" id="434235"/>
    <lineage>
        <taxon>Eukaryota</taxon>
        <taxon>Viridiplantae</taxon>
        <taxon>Streptophyta</taxon>
        <taxon>Embryophyta</taxon>
        <taxon>Tracheophyta</taxon>
        <taxon>Spermatophyta</taxon>
        <taxon>Magnoliopsida</taxon>
        <taxon>eudicotyledons</taxon>
        <taxon>Gunneridae</taxon>
        <taxon>Pentapetalae</taxon>
        <taxon>rosids</taxon>
        <taxon>malvids</taxon>
        <taxon>Sapindales</taxon>
        <taxon>Anacardiaceae</taxon>
        <taxon>Pistacia</taxon>
    </lineage>
</organism>
<reference evidence="2" key="1">
    <citation type="journal article" date="2023" name="G3 (Bethesda)">
        <title>Genome assembly and association tests identify interacting loci associated with vigor, precocity, and sex in interspecific pistachio rootstocks.</title>
        <authorList>
            <person name="Palmer W."/>
            <person name="Jacygrad E."/>
            <person name="Sagayaradj S."/>
            <person name="Cavanaugh K."/>
            <person name="Han R."/>
            <person name="Bertier L."/>
            <person name="Beede B."/>
            <person name="Kafkas S."/>
            <person name="Golino D."/>
            <person name="Preece J."/>
            <person name="Michelmore R."/>
        </authorList>
    </citation>
    <scope>NUCLEOTIDE SEQUENCE [LARGE SCALE GENOMIC DNA]</scope>
</reference>
<proteinExistence type="predicted"/>
<sequence length="143" mass="16229">MKKNTTSVITSPKTTQHSLLKFSSILKKVVNKSRRRWRERTVVEVTFQVVTPHQRCRVHLFQRKKKMRIVKAEVITKNEAAQLLRTSIPPLVAAPKTEVKQEASTPKKQTPSTTNKLTYATYFHLGSNGTTPVTQNEMKGAIS</sequence>
<accession>A0ACC0XCY3</accession>
<protein>
    <submittedName>
        <fullName evidence="1">Uncharacterized protein</fullName>
    </submittedName>
</protein>
<evidence type="ECO:0000313" key="1">
    <source>
        <dbReference type="EMBL" id="KAJ0014880.1"/>
    </source>
</evidence>
<dbReference type="EMBL" id="CM047748">
    <property type="protein sequence ID" value="KAJ0014880.1"/>
    <property type="molecule type" value="Genomic_DNA"/>
</dbReference>
<dbReference type="Proteomes" id="UP001163603">
    <property type="component" value="Chromosome 13"/>
</dbReference>
<gene>
    <name evidence="1" type="ORF">Pint_19626</name>
</gene>
<comment type="caution">
    <text evidence="1">The sequence shown here is derived from an EMBL/GenBank/DDBJ whole genome shotgun (WGS) entry which is preliminary data.</text>
</comment>